<reference evidence="1 2" key="1">
    <citation type="submission" date="2021-10" db="EMBL/GenBank/DDBJ databases">
        <title>Draft genome of Aestuariibacter halophilus JC2043.</title>
        <authorList>
            <person name="Emsley S.A."/>
            <person name="Pfannmuller K.M."/>
            <person name="Ushijima B."/>
            <person name="Saw J.H."/>
            <person name="Videau P."/>
        </authorList>
    </citation>
    <scope>NUCLEOTIDE SEQUENCE [LARGE SCALE GENOMIC DNA]</scope>
    <source>
        <strain evidence="1 2">JC2043</strain>
    </source>
</reference>
<organism evidence="1 2">
    <name type="scientific">Fluctibacter halophilus</name>
    <dbReference type="NCBI Taxonomy" id="226011"/>
    <lineage>
        <taxon>Bacteria</taxon>
        <taxon>Pseudomonadati</taxon>
        <taxon>Pseudomonadota</taxon>
        <taxon>Gammaproteobacteria</taxon>
        <taxon>Alteromonadales</taxon>
        <taxon>Alteromonadaceae</taxon>
        <taxon>Fluctibacter</taxon>
    </lineage>
</organism>
<name>A0ABS8GDM2_9ALTE</name>
<evidence type="ECO:0000313" key="1">
    <source>
        <dbReference type="EMBL" id="MCC2618356.1"/>
    </source>
</evidence>
<keyword evidence="2" id="KW-1185">Reference proteome</keyword>
<comment type="caution">
    <text evidence="1">The sequence shown here is derived from an EMBL/GenBank/DDBJ whole genome shotgun (WGS) entry which is preliminary data.</text>
</comment>
<gene>
    <name evidence="1" type="ORF">LJ739_19045</name>
</gene>
<protein>
    <submittedName>
        <fullName evidence="1">DUF1040 family protein</fullName>
    </submittedName>
</protein>
<accession>A0ABS8GDM2</accession>
<sequence>MRDPNRIKQLLLLLEKLWQKDPDLRFNQLLYNLQYEFSKENDGIGQVKEVESDGFTRIGFDLFNLEDDAFLEYLQAKVSGDGNE</sequence>
<evidence type="ECO:0000313" key="2">
    <source>
        <dbReference type="Proteomes" id="UP001520878"/>
    </source>
</evidence>
<dbReference type="RefSeq" id="WP_229163177.1">
    <property type="nucleotide sequence ID" value="NZ_JAJEWP010000014.1"/>
</dbReference>
<proteinExistence type="predicted"/>
<dbReference type="Proteomes" id="UP001520878">
    <property type="component" value="Unassembled WGS sequence"/>
</dbReference>
<dbReference type="EMBL" id="JAJEWP010000014">
    <property type="protein sequence ID" value="MCC2618356.1"/>
    <property type="molecule type" value="Genomic_DNA"/>
</dbReference>